<evidence type="ECO:0000313" key="2">
    <source>
        <dbReference type="EMBL" id="ESO09422.1"/>
    </source>
</evidence>
<dbReference type="GeneID" id="20211611"/>
<evidence type="ECO:0000256" key="1">
    <source>
        <dbReference type="SAM" id="Coils"/>
    </source>
</evidence>
<dbReference type="EnsemblMetazoa" id="HelroT190489">
    <property type="protein sequence ID" value="HelroP190489"/>
    <property type="gene ID" value="HelroG190489"/>
</dbReference>
<dbReference type="GO" id="GO:0000045">
    <property type="term" value="P:autophagosome assembly"/>
    <property type="evidence" value="ECO:0007669"/>
    <property type="project" value="InterPro"/>
</dbReference>
<dbReference type="EMBL" id="AMQM01002958">
    <property type="status" value="NOT_ANNOTATED_CDS"/>
    <property type="molecule type" value="Genomic_DNA"/>
</dbReference>
<dbReference type="CTD" id="20211611"/>
<reference evidence="2 4" key="2">
    <citation type="journal article" date="2013" name="Nature">
        <title>Insights into bilaterian evolution from three spiralian genomes.</title>
        <authorList>
            <person name="Simakov O."/>
            <person name="Marletaz F."/>
            <person name="Cho S.J."/>
            <person name="Edsinger-Gonzales E."/>
            <person name="Havlak P."/>
            <person name="Hellsten U."/>
            <person name="Kuo D.H."/>
            <person name="Larsson T."/>
            <person name="Lv J."/>
            <person name="Arendt D."/>
            <person name="Savage R."/>
            <person name="Osoegawa K."/>
            <person name="de Jong P."/>
            <person name="Grimwood J."/>
            <person name="Chapman J.A."/>
            <person name="Shapiro H."/>
            <person name="Aerts A."/>
            <person name="Otillar R.P."/>
            <person name="Terry A.Y."/>
            <person name="Boore J.L."/>
            <person name="Grigoriev I.V."/>
            <person name="Lindberg D.R."/>
            <person name="Seaver E.C."/>
            <person name="Weisblat D.A."/>
            <person name="Putnam N.H."/>
            <person name="Rokhsar D.S."/>
        </authorList>
    </citation>
    <scope>NUCLEOTIDE SEQUENCE</scope>
</reference>
<dbReference type="PANTHER" id="PTHR13222:SF1">
    <property type="entry name" value="RB1-INDUCIBLE COILED-COIL PROTEIN 1"/>
    <property type="match status" value="1"/>
</dbReference>
<sequence>MLHIFYVNIGVMLKFEMNLAIQSVLKLKEAILKKMQIAVEKQVLLISGGEWINDPERKVCSYNAGNDSNPFFLFNLDLLKKPLPPFELPNFSTDKQLERNLQELLNKPATFEVVTQRKQIVQAFSELAHQRRGKCQELVHSQHLQHQGWSAVIANMLEVMNIYEKKTNIVANRLTEFISQRDEHVNLIEKFPSAVELLKKIPAFPCLPYNSTDSSPSQSSSSSSFPPSTSFSSILDWIAATHFSDTNFTLEESVEICKKGLQECNKELLQKMWDDLNKMIELVVIDKKEAKKIKGLEDRLSGLEKLMANVQKVASEQDELAKMFTNFEMRVKSLQDSSMLPDVCSSHNQYLDIVLSNHQILVDAVQKCTKAKYELCENLHNRLKSV</sequence>
<dbReference type="STRING" id="6412.T1FS14"/>
<dbReference type="PANTHER" id="PTHR13222">
    <property type="entry name" value="RB1-INDUCIBLE COILED-COIL"/>
    <property type="match status" value="1"/>
</dbReference>
<dbReference type="AlphaFoldDB" id="T1FS14"/>
<dbReference type="EMBL" id="KB095959">
    <property type="protein sequence ID" value="ESO09422.1"/>
    <property type="molecule type" value="Genomic_DNA"/>
</dbReference>
<dbReference type="KEGG" id="hro:HELRODRAFT_190489"/>
<evidence type="ECO:0008006" key="5">
    <source>
        <dbReference type="Google" id="ProtNLM"/>
    </source>
</evidence>
<protein>
    <recommendedName>
        <fullName evidence="5">Ubiquitin-like domain-containing protein</fullName>
    </recommendedName>
</protein>
<dbReference type="eggNOG" id="KOG4572">
    <property type="taxonomic scope" value="Eukaryota"/>
</dbReference>
<dbReference type="Proteomes" id="UP000015101">
    <property type="component" value="Unassembled WGS sequence"/>
</dbReference>
<dbReference type="HOGENOM" id="CLU_003711_1_0_1"/>
<feature type="coiled-coil region" evidence="1">
    <location>
        <begin position="293"/>
        <end position="323"/>
    </location>
</feature>
<dbReference type="OrthoDB" id="447953at2759"/>
<proteinExistence type="predicted"/>
<dbReference type="InterPro" id="IPR040040">
    <property type="entry name" value="ATG11"/>
</dbReference>
<gene>
    <name evidence="3" type="primary">20211611</name>
    <name evidence="2" type="ORF">HELRODRAFT_190489</name>
</gene>
<reference evidence="4" key="1">
    <citation type="submission" date="2012-12" db="EMBL/GenBank/DDBJ databases">
        <authorList>
            <person name="Hellsten U."/>
            <person name="Grimwood J."/>
            <person name="Chapman J.A."/>
            <person name="Shapiro H."/>
            <person name="Aerts A."/>
            <person name="Otillar R.P."/>
            <person name="Terry A.Y."/>
            <person name="Boore J.L."/>
            <person name="Simakov O."/>
            <person name="Marletaz F."/>
            <person name="Cho S.-J."/>
            <person name="Edsinger-Gonzales E."/>
            <person name="Havlak P."/>
            <person name="Kuo D.-H."/>
            <person name="Larsson T."/>
            <person name="Lv J."/>
            <person name="Arendt D."/>
            <person name="Savage R."/>
            <person name="Osoegawa K."/>
            <person name="de Jong P."/>
            <person name="Lindberg D.R."/>
            <person name="Seaver E.C."/>
            <person name="Weisblat D.A."/>
            <person name="Putnam N.H."/>
            <person name="Grigoriev I.V."/>
            <person name="Rokhsar D.S."/>
        </authorList>
    </citation>
    <scope>NUCLEOTIDE SEQUENCE</scope>
</reference>
<accession>T1FS14</accession>
<dbReference type="RefSeq" id="XP_009012515.1">
    <property type="nucleotide sequence ID" value="XM_009014267.1"/>
</dbReference>
<dbReference type="Gene3D" id="3.10.20.90">
    <property type="entry name" value="Phosphatidylinositol 3-kinase Catalytic Subunit, Chain A, domain 1"/>
    <property type="match status" value="1"/>
</dbReference>
<organism evidence="3 4">
    <name type="scientific">Helobdella robusta</name>
    <name type="common">Californian leech</name>
    <dbReference type="NCBI Taxonomy" id="6412"/>
    <lineage>
        <taxon>Eukaryota</taxon>
        <taxon>Metazoa</taxon>
        <taxon>Spiralia</taxon>
        <taxon>Lophotrochozoa</taxon>
        <taxon>Annelida</taxon>
        <taxon>Clitellata</taxon>
        <taxon>Hirudinea</taxon>
        <taxon>Rhynchobdellida</taxon>
        <taxon>Glossiphoniidae</taxon>
        <taxon>Helobdella</taxon>
    </lineage>
</organism>
<keyword evidence="1" id="KW-0175">Coiled coil</keyword>
<name>T1FS14_HELRO</name>
<keyword evidence="4" id="KW-1185">Reference proteome</keyword>
<reference evidence="3" key="3">
    <citation type="submission" date="2015-06" db="UniProtKB">
        <authorList>
            <consortium name="EnsemblMetazoa"/>
        </authorList>
    </citation>
    <scope>IDENTIFICATION</scope>
</reference>
<evidence type="ECO:0000313" key="3">
    <source>
        <dbReference type="EnsemblMetazoa" id="HelroP190489"/>
    </source>
</evidence>
<dbReference type="CDD" id="cd17060">
    <property type="entry name" value="Ubl_RB1CC1"/>
    <property type="match status" value="1"/>
</dbReference>
<evidence type="ECO:0000313" key="4">
    <source>
        <dbReference type="Proteomes" id="UP000015101"/>
    </source>
</evidence>
<dbReference type="OMA" id="CAYLQTR"/>
<dbReference type="InParanoid" id="T1FS14"/>